<name>A0A6A6AVF5_9PEZI</name>
<keyword evidence="3" id="KW-1185">Reference proteome</keyword>
<sequence length="200" mass="20854">MKLTIVLIASIGGAAAQVGSFFSSWSSSSSSSSSSSKSSTALKSNTTGSYLTATAIVTNAQNNSAFQCWRFKNPLEPLSTSGALRFGFNLSNAAAAEYVVIPPRFDGGVQLAPRPFLGIYASGLAHITLPFSDDEAWILGGKNGLLIVADPIGTGHHTTYPTDETTVTFALPILNDELPAYEVLSKGPCFYHGTQVVGGG</sequence>
<evidence type="ECO:0000256" key="1">
    <source>
        <dbReference type="SAM" id="SignalP"/>
    </source>
</evidence>
<dbReference type="AlphaFoldDB" id="A0A6A6AVF5"/>
<feature type="signal peptide" evidence="1">
    <location>
        <begin position="1"/>
        <end position="16"/>
    </location>
</feature>
<dbReference type="Proteomes" id="UP000799438">
    <property type="component" value="Unassembled WGS sequence"/>
</dbReference>
<accession>A0A6A6AVF5</accession>
<dbReference type="OrthoDB" id="3223416at2759"/>
<dbReference type="EMBL" id="ML995633">
    <property type="protein sequence ID" value="KAF2135198.1"/>
    <property type="molecule type" value="Genomic_DNA"/>
</dbReference>
<protein>
    <submittedName>
        <fullName evidence="2">Uncharacterized protein</fullName>
    </submittedName>
</protein>
<gene>
    <name evidence="2" type="ORF">K452DRAFT_239817</name>
</gene>
<proteinExistence type="predicted"/>
<reference evidence="2" key="1">
    <citation type="journal article" date="2020" name="Stud. Mycol.">
        <title>101 Dothideomycetes genomes: a test case for predicting lifestyles and emergence of pathogens.</title>
        <authorList>
            <person name="Haridas S."/>
            <person name="Albert R."/>
            <person name="Binder M."/>
            <person name="Bloem J."/>
            <person name="Labutti K."/>
            <person name="Salamov A."/>
            <person name="Andreopoulos B."/>
            <person name="Baker S."/>
            <person name="Barry K."/>
            <person name="Bills G."/>
            <person name="Bluhm B."/>
            <person name="Cannon C."/>
            <person name="Castanera R."/>
            <person name="Culley D."/>
            <person name="Daum C."/>
            <person name="Ezra D."/>
            <person name="Gonzalez J."/>
            <person name="Henrissat B."/>
            <person name="Kuo A."/>
            <person name="Liang C."/>
            <person name="Lipzen A."/>
            <person name="Lutzoni F."/>
            <person name="Magnuson J."/>
            <person name="Mondo S."/>
            <person name="Nolan M."/>
            <person name="Ohm R."/>
            <person name="Pangilinan J."/>
            <person name="Park H.-J."/>
            <person name="Ramirez L."/>
            <person name="Alfaro M."/>
            <person name="Sun H."/>
            <person name="Tritt A."/>
            <person name="Yoshinaga Y."/>
            <person name="Zwiers L.-H."/>
            <person name="Turgeon B."/>
            <person name="Goodwin S."/>
            <person name="Spatafora J."/>
            <person name="Crous P."/>
            <person name="Grigoriev I."/>
        </authorList>
    </citation>
    <scope>NUCLEOTIDE SEQUENCE</scope>
    <source>
        <strain evidence="2">CBS 121167</strain>
    </source>
</reference>
<evidence type="ECO:0000313" key="2">
    <source>
        <dbReference type="EMBL" id="KAF2135198.1"/>
    </source>
</evidence>
<feature type="chain" id="PRO_5025363015" evidence="1">
    <location>
        <begin position="17"/>
        <end position="200"/>
    </location>
</feature>
<organism evidence="2 3">
    <name type="scientific">Aplosporella prunicola CBS 121167</name>
    <dbReference type="NCBI Taxonomy" id="1176127"/>
    <lineage>
        <taxon>Eukaryota</taxon>
        <taxon>Fungi</taxon>
        <taxon>Dikarya</taxon>
        <taxon>Ascomycota</taxon>
        <taxon>Pezizomycotina</taxon>
        <taxon>Dothideomycetes</taxon>
        <taxon>Dothideomycetes incertae sedis</taxon>
        <taxon>Botryosphaeriales</taxon>
        <taxon>Aplosporellaceae</taxon>
        <taxon>Aplosporella</taxon>
    </lineage>
</organism>
<dbReference type="GeneID" id="54295245"/>
<keyword evidence="1" id="KW-0732">Signal</keyword>
<dbReference type="RefSeq" id="XP_033390917.1">
    <property type="nucleotide sequence ID" value="XM_033537749.1"/>
</dbReference>
<evidence type="ECO:0000313" key="3">
    <source>
        <dbReference type="Proteomes" id="UP000799438"/>
    </source>
</evidence>